<evidence type="ECO:0000256" key="3">
    <source>
        <dbReference type="ARBA" id="ARBA00022741"/>
    </source>
</evidence>
<keyword evidence="1 5" id="KW-0474">Menaquinone biosynthesis</keyword>
<evidence type="ECO:0000256" key="1">
    <source>
        <dbReference type="ARBA" id="ARBA00022428"/>
    </source>
</evidence>
<reference evidence="8 9" key="1">
    <citation type="submission" date="2019-06" db="EMBL/GenBank/DDBJ databases">
        <title>Persicimonas caeni gen. nov., sp. nov., a predatory bacterium isolated from solar saltern.</title>
        <authorList>
            <person name="Wang S."/>
        </authorList>
    </citation>
    <scope>NUCLEOTIDE SEQUENCE [LARGE SCALE GENOMIC DNA]</scope>
    <source>
        <strain evidence="8 9">YN101</strain>
    </source>
</reference>
<accession>A0A5B8YIZ0</accession>
<dbReference type="PROSITE" id="PS00455">
    <property type="entry name" value="AMP_BINDING"/>
    <property type="match status" value="1"/>
</dbReference>
<dbReference type="EC" id="6.2.1.26" evidence="5"/>
<dbReference type="SUPFAM" id="SSF56801">
    <property type="entry name" value="Acetyl-CoA synthetase-like"/>
    <property type="match status" value="1"/>
</dbReference>
<evidence type="ECO:0000256" key="5">
    <source>
        <dbReference type="HAMAP-Rule" id="MF_00731"/>
    </source>
</evidence>
<keyword evidence="9" id="KW-1185">Reference proteome</keyword>
<dbReference type="InterPro" id="IPR000873">
    <property type="entry name" value="AMP-dep_synth/lig_dom"/>
</dbReference>
<dbReference type="GO" id="GO:0008756">
    <property type="term" value="F:o-succinylbenzoate-CoA ligase activity"/>
    <property type="evidence" value="ECO:0007669"/>
    <property type="project" value="UniProtKB-UniRule"/>
</dbReference>
<comment type="catalytic activity">
    <reaction evidence="5">
        <text>2-succinylbenzoate + ATP + CoA = 2-succinylbenzoyl-CoA + AMP + diphosphate</text>
        <dbReference type="Rhea" id="RHEA:17009"/>
        <dbReference type="ChEBI" id="CHEBI:18325"/>
        <dbReference type="ChEBI" id="CHEBI:30616"/>
        <dbReference type="ChEBI" id="CHEBI:33019"/>
        <dbReference type="ChEBI" id="CHEBI:57287"/>
        <dbReference type="ChEBI" id="CHEBI:57364"/>
        <dbReference type="ChEBI" id="CHEBI:456215"/>
        <dbReference type="EC" id="6.2.1.26"/>
    </reaction>
</comment>
<dbReference type="Gene3D" id="3.30.300.30">
    <property type="match status" value="1"/>
</dbReference>
<dbReference type="GO" id="GO:0006631">
    <property type="term" value="P:fatty acid metabolic process"/>
    <property type="evidence" value="ECO:0007669"/>
    <property type="project" value="TreeGrafter"/>
</dbReference>
<keyword evidence="3 5" id="KW-0547">Nucleotide-binding</keyword>
<dbReference type="EMBL" id="CP041186">
    <property type="protein sequence ID" value="QDG54398.1"/>
    <property type="molecule type" value="Genomic_DNA"/>
</dbReference>
<dbReference type="UniPathway" id="UPA00079"/>
<dbReference type="InterPro" id="IPR010192">
    <property type="entry name" value="MenE"/>
</dbReference>
<comment type="pathway">
    <text evidence="5">Quinol/quinone metabolism; 1,4-dihydroxy-2-naphthoate biosynthesis; 1,4-dihydroxy-2-naphthoate from chorismate: step 5/7.</text>
</comment>
<organism evidence="8 9">
    <name type="scientific">Persicimonas caeni</name>
    <dbReference type="NCBI Taxonomy" id="2292766"/>
    <lineage>
        <taxon>Bacteria</taxon>
        <taxon>Deltaproteobacteria</taxon>
        <taxon>Bradymonadales</taxon>
        <taxon>Bradymonadaceae</taxon>
        <taxon>Persicimonas</taxon>
    </lineage>
</organism>
<evidence type="ECO:0000259" key="6">
    <source>
        <dbReference type="Pfam" id="PF00501"/>
    </source>
</evidence>
<comment type="similarity">
    <text evidence="5">Belongs to the ATP-dependent AMP-binding enzyme family. MenE subfamily.</text>
</comment>
<dbReference type="GO" id="GO:0031956">
    <property type="term" value="F:medium-chain fatty acid-CoA ligase activity"/>
    <property type="evidence" value="ECO:0007669"/>
    <property type="project" value="TreeGrafter"/>
</dbReference>
<comment type="pathway">
    <text evidence="5">Quinol/quinone metabolism; menaquinone biosynthesis.</text>
</comment>
<dbReference type="InterPro" id="IPR045851">
    <property type="entry name" value="AMP-bd_C_sf"/>
</dbReference>
<dbReference type="InterPro" id="IPR042099">
    <property type="entry name" value="ANL_N_sf"/>
</dbReference>
<gene>
    <name evidence="5 8" type="primary">menE</name>
    <name evidence="8" type="ORF">FIV42_27730</name>
</gene>
<dbReference type="Proteomes" id="UP000315995">
    <property type="component" value="Chromosome"/>
</dbReference>
<dbReference type="PANTHER" id="PTHR43201:SF32">
    <property type="entry name" value="2-SUCCINYLBENZOATE--COA LIGASE, CHLOROPLASTIC_PEROXISOMAL"/>
    <property type="match status" value="1"/>
</dbReference>
<evidence type="ECO:0000313" key="9">
    <source>
        <dbReference type="Proteomes" id="UP000315995"/>
    </source>
</evidence>
<dbReference type="Pfam" id="PF13193">
    <property type="entry name" value="AMP-binding_C"/>
    <property type="match status" value="1"/>
</dbReference>
<dbReference type="UniPathway" id="UPA01057">
    <property type="reaction ID" value="UER00166"/>
</dbReference>
<evidence type="ECO:0000313" key="8">
    <source>
        <dbReference type="EMBL" id="QDG54398.1"/>
    </source>
</evidence>
<evidence type="ECO:0000259" key="7">
    <source>
        <dbReference type="Pfam" id="PF13193"/>
    </source>
</evidence>
<comment type="function">
    <text evidence="5">Converts 2-succinylbenzoate (OSB) to 2-succinylbenzoyl-CoA (OSB-CoA).</text>
</comment>
<proteinExistence type="inferred from homology"/>
<dbReference type="RefSeq" id="WP_141200842.1">
    <property type="nucleotide sequence ID" value="NZ_CP041186.1"/>
</dbReference>
<protein>
    <recommendedName>
        <fullName evidence="5">2-succinylbenzoate--CoA ligase</fullName>
        <ecNumber evidence="5">6.2.1.26</ecNumber>
    </recommendedName>
    <alternativeName>
        <fullName evidence="5">o-succinylbenzoyl-CoA synthetase</fullName>
        <shortName evidence="5">OSB-CoA synthetase</shortName>
    </alternativeName>
</protein>
<dbReference type="InterPro" id="IPR020845">
    <property type="entry name" value="AMP-binding_CS"/>
</dbReference>
<keyword evidence="4 5" id="KW-0067">ATP-binding</keyword>
<dbReference type="PANTHER" id="PTHR43201">
    <property type="entry name" value="ACYL-COA SYNTHETASE"/>
    <property type="match status" value="1"/>
</dbReference>
<sequence length="487" mass="52573">MMTPWLAQRAVDRKDAPALSVGDRTYTYAELAAEVQRRAAGLAAMGIERGATVGLRAQNSLDWVLGAHAVFWRGATLVPLHPRATDAELDFQLSQLDFDLLLVDPNDAAPDTTVRTVPLDELRGPEDTVCRAARVAMDDVMTVLFTSGTTGKPKAVPLTVQNHLSSASASALRLGLCENDNWLCCLPLCHTGGLAIVLRSAIYGTSFELLDGFSTDDVLAVLAERPVTLASFVPTMVYRLLEACEGAVESKLRAVLVGGGPIEARLLGEARRRGIPALPTYGMTEASSQLATLSPHADGHLDTAGTALEGVELRIEREDGTLCDADEAGAIWARGPMIMDGYLNRPDENTARFRDGWFRTGDIGRIDRNGFLRIEHRLTDLIVTGGENVDPGEVEAVLRAASGVRDVAVVGLDDPEWGEVVAAAVVPSEPVDEPAAFFEELGEHCKSELAGFKTPQRWVICSELPQTHSGKIHREQTRQLLRDAPVE</sequence>
<accession>A0A4Y6Q1E1</accession>
<feature type="domain" description="AMP-dependent synthetase/ligase" evidence="6">
    <location>
        <begin position="8"/>
        <end position="343"/>
    </location>
</feature>
<dbReference type="NCBIfam" id="TIGR01923">
    <property type="entry name" value="menE"/>
    <property type="match status" value="1"/>
</dbReference>
<dbReference type="GO" id="GO:0005524">
    <property type="term" value="F:ATP binding"/>
    <property type="evidence" value="ECO:0007669"/>
    <property type="project" value="UniProtKB-KW"/>
</dbReference>
<dbReference type="Pfam" id="PF00501">
    <property type="entry name" value="AMP-binding"/>
    <property type="match status" value="1"/>
</dbReference>
<feature type="domain" description="AMP-binding enzyme C-terminal" evidence="7">
    <location>
        <begin position="393"/>
        <end position="471"/>
    </location>
</feature>
<name>A0A4Y6Q1E1_PERCE</name>
<dbReference type="AlphaFoldDB" id="A0A4Y6Q1E1"/>
<evidence type="ECO:0000256" key="2">
    <source>
        <dbReference type="ARBA" id="ARBA00022598"/>
    </source>
</evidence>
<evidence type="ECO:0000256" key="4">
    <source>
        <dbReference type="ARBA" id="ARBA00022840"/>
    </source>
</evidence>
<dbReference type="InterPro" id="IPR025110">
    <property type="entry name" value="AMP-bd_C"/>
</dbReference>
<dbReference type="Gene3D" id="3.40.50.12780">
    <property type="entry name" value="N-terminal domain of ligase-like"/>
    <property type="match status" value="1"/>
</dbReference>
<dbReference type="HAMAP" id="MF_00731">
    <property type="entry name" value="MenE"/>
    <property type="match status" value="1"/>
</dbReference>
<dbReference type="OrthoDB" id="5483897at2"/>
<keyword evidence="2 5" id="KW-0436">Ligase</keyword>
<dbReference type="GO" id="GO:0009234">
    <property type="term" value="P:menaquinone biosynthetic process"/>
    <property type="evidence" value="ECO:0007669"/>
    <property type="project" value="UniProtKB-UniRule"/>
</dbReference>